<sequence>MEKENPIFYAKGDDPILVEAYKKAQDSFKYFWRELTWEYRRIVPGLDMASVKVAFTQEVEAGDEPVVEHMWIGDVDFDGDVIYGELLNQPNVLTNIQEGEQIGVTLDQISDWMFISQGKTYGGYTVQAMRSVMTEEERAEHDAAWGLDFGDFNHVNYVFEQDEHPENIIEHPMSKSMKESLEKFLDENPDEVTNKDEAGYTFLHKEVIGGNLTSVEVLLAKGANKNEPNNEGKTPIDYAKQLNWEHILPVLA</sequence>
<accession>A0A163ZLQ8</accession>
<organism evidence="3 4">
    <name type="scientific">Myroides marinus</name>
    <dbReference type="NCBI Taxonomy" id="703342"/>
    <lineage>
        <taxon>Bacteria</taxon>
        <taxon>Pseudomonadati</taxon>
        <taxon>Bacteroidota</taxon>
        <taxon>Flavobacteriia</taxon>
        <taxon>Flavobacteriales</taxon>
        <taxon>Flavobacteriaceae</taxon>
        <taxon>Myroides</taxon>
    </lineage>
</organism>
<name>A0A163ZLQ8_9FLAO</name>
<dbReference type="Gene3D" id="1.25.40.20">
    <property type="entry name" value="Ankyrin repeat-containing domain"/>
    <property type="match status" value="1"/>
</dbReference>
<dbReference type="InterPro" id="IPR018756">
    <property type="entry name" value="DUF2314"/>
</dbReference>
<reference evidence="3 4" key="1">
    <citation type="submission" date="2016-01" db="EMBL/GenBank/DDBJ databases">
        <title>Whole genome sequencing of Myroides marinus L41.</title>
        <authorList>
            <person name="Hong K.W."/>
        </authorList>
    </citation>
    <scope>NUCLEOTIDE SEQUENCE [LARGE SCALE GENOMIC DNA]</scope>
    <source>
        <strain evidence="3 4">L41</strain>
    </source>
</reference>
<dbReference type="InterPro" id="IPR036770">
    <property type="entry name" value="Ankyrin_rpt-contain_sf"/>
</dbReference>
<dbReference type="PROSITE" id="PS50297">
    <property type="entry name" value="ANK_REP_REGION"/>
    <property type="match status" value="1"/>
</dbReference>
<dbReference type="RefSeq" id="WP_038984626.1">
    <property type="nucleotide sequence ID" value="NZ_JACAJN010000031.1"/>
</dbReference>
<dbReference type="PROSITE" id="PS50088">
    <property type="entry name" value="ANK_REPEAT"/>
    <property type="match status" value="1"/>
</dbReference>
<evidence type="ECO:0000259" key="2">
    <source>
        <dbReference type="Pfam" id="PF10077"/>
    </source>
</evidence>
<dbReference type="Pfam" id="PF13857">
    <property type="entry name" value="Ank_5"/>
    <property type="match status" value="1"/>
</dbReference>
<dbReference type="OrthoDB" id="6571369at2"/>
<dbReference type="InterPro" id="IPR002110">
    <property type="entry name" value="Ankyrin_rpt"/>
</dbReference>
<dbReference type="EMBL" id="LQNU01000049">
    <property type="protein sequence ID" value="KZE82040.1"/>
    <property type="molecule type" value="Genomic_DNA"/>
</dbReference>
<dbReference type="Proteomes" id="UP000076630">
    <property type="component" value="Unassembled WGS sequence"/>
</dbReference>
<feature type="domain" description="DUF2314" evidence="2">
    <location>
        <begin position="17"/>
        <end position="149"/>
    </location>
</feature>
<keyword evidence="1" id="KW-0040">ANK repeat</keyword>
<proteinExistence type="predicted"/>
<feature type="repeat" description="ANK" evidence="1">
    <location>
        <begin position="198"/>
        <end position="230"/>
    </location>
</feature>
<evidence type="ECO:0000313" key="3">
    <source>
        <dbReference type="EMBL" id="KZE82040.1"/>
    </source>
</evidence>
<evidence type="ECO:0000256" key="1">
    <source>
        <dbReference type="PROSITE-ProRule" id="PRU00023"/>
    </source>
</evidence>
<evidence type="ECO:0000313" key="4">
    <source>
        <dbReference type="Proteomes" id="UP000076630"/>
    </source>
</evidence>
<comment type="caution">
    <text evidence="3">The sequence shown here is derived from an EMBL/GenBank/DDBJ whole genome shotgun (WGS) entry which is preliminary data.</text>
</comment>
<dbReference type="Pfam" id="PF10077">
    <property type="entry name" value="DUF2314"/>
    <property type="match status" value="1"/>
</dbReference>
<dbReference type="SUPFAM" id="SSF48403">
    <property type="entry name" value="Ankyrin repeat"/>
    <property type="match status" value="1"/>
</dbReference>
<dbReference type="AlphaFoldDB" id="A0A163ZLQ8"/>
<protein>
    <recommendedName>
        <fullName evidence="2">DUF2314 domain-containing protein</fullName>
    </recommendedName>
</protein>
<gene>
    <name evidence="3" type="ORF">AV926_07885</name>
</gene>
<keyword evidence="4" id="KW-1185">Reference proteome</keyword>